<dbReference type="PANTHER" id="PTHR43440:SF1">
    <property type="entry name" value="UREASE"/>
    <property type="match status" value="1"/>
</dbReference>
<dbReference type="GO" id="GO:0005737">
    <property type="term" value="C:cytoplasm"/>
    <property type="evidence" value="ECO:0007669"/>
    <property type="project" value="UniProtKB-SubCell"/>
</dbReference>
<comment type="subunit">
    <text evidence="6">May form a heterohexamer of 3 UreC (alpha) and 3 UreAB (gamma/beta) subunits. May also form a heterotrimer of UreA (gamma), UreB (beta) and UreC (alpha) subunits. Three heterotrimers associate to form the active enzyme.</text>
</comment>
<dbReference type="InterPro" id="IPR011059">
    <property type="entry name" value="Metal-dep_hydrolase_composite"/>
</dbReference>
<evidence type="ECO:0000256" key="6">
    <source>
        <dbReference type="HAMAP-Rule" id="MF_01953"/>
    </source>
</evidence>
<comment type="catalytic activity">
    <reaction evidence="5 6">
        <text>urea + 2 H2O + H(+) = hydrogencarbonate + 2 NH4(+)</text>
        <dbReference type="Rhea" id="RHEA:20557"/>
        <dbReference type="ChEBI" id="CHEBI:15377"/>
        <dbReference type="ChEBI" id="CHEBI:15378"/>
        <dbReference type="ChEBI" id="CHEBI:16199"/>
        <dbReference type="ChEBI" id="CHEBI:17544"/>
        <dbReference type="ChEBI" id="CHEBI:28938"/>
        <dbReference type="EC" id="3.5.1.5"/>
    </reaction>
</comment>
<keyword evidence="14" id="KW-1185">Reference proteome</keyword>
<comment type="caution">
    <text evidence="13">The sequence shown here is derived from an EMBL/GenBank/DDBJ whole genome shotgun (WGS) entry which is preliminary data.</text>
</comment>
<feature type="binding site" evidence="6 8">
    <location>
        <position position="255"/>
    </location>
    <ligand>
        <name>Ni(2+)</name>
        <dbReference type="ChEBI" id="CHEBI:49786"/>
        <label>2</label>
    </ligand>
</feature>
<feature type="modified residue" description="N6-carboxylysine" evidence="6 7">
    <location>
        <position position="226"/>
    </location>
</feature>
<dbReference type="InterPro" id="IPR032466">
    <property type="entry name" value="Metal_Hydrolase"/>
</dbReference>
<dbReference type="PROSITE" id="PS01120">
    <property type="entry name" value="UREASE_1"/>
    <property type="match status" value="1"/>
</dbReference>
<feature type="binding site" evidence="6 8">
    <location>
        <position position="146"/>
    </location>
    <ligand>
        <name>Ni(2+)</name>
        <dbReference type="ChEBI" id="CHEBI:49786"/>
        <label>1</label>
    </ligand>
</feature>
<dbReference type="PANTHER" id="PTHR43440">
    <property type="entry name" value="UREASE"/>
    <property type="match status" value="1"/>
</dbReference>
<evidence type="ECO:0000256" key="8">
    <source>
        <dbReference type="PIRSR" id="PIRSR611612-51"/>
    </source>
</evidence>
<feature type="domain" description="Urease" evidence="12">
    <location>
        <begin position="141"/>
        <end position="580"/>
    </location>
</feature>
<dbReference type="HAMAP" id="MF_01953">
    <property type="entry name" value="Urease_alpha"/>
    <property type="match status" value="1"/>
</dbReference>
<gene>
    <name evidence="13" type="primary">ureC2</name>
    <name evidence="6" type="synonym">ureC</name>
    <name evidence="13" type="ORF">GCM10010339_87710</name>
</gene>
<evidence type="ECO:0000256" key="7">
    <source>
        <dbReference type="PIRSR" id="PIRSR611612-50"/>
    </source>
</evidence>
<dbReference type="InterPro" id="IPR011612">
    <property type="entry name" value="Urease_alpha_N_dom"/>
</dbReference>
<dbReference type="PRINTS" id="PR01752">
    <property type="entry name" value="UREASE"/>
</dbReference>
<evidence type="ECO:0000256" key="11">
    <source>
        <dbReference type="RuleBase" id="RU004158"/>
    </source>
</evidence>
<comment type="PTM">
    <text evidence="7">Carbamylation allows a single lysine to coordinate two nickel ions.</text>
</comment>
<comment type="subcellular location">
    <subcellularLocation>
        <location evidence="6 10">Cytoplasm</location>
    </subcellularLocation>
</comment>
<dbReference type="GO" id="GO:0043419">
    <property type="term" value="P:urea catabolic process"/>
    <property type="evidence" value="ECO:0007669"/>
    <property type="project" value="UniProtKB-UniRule"/>
</dbReference>
<dbReference type="GO" id="GO:0016151">
    <property type="term" value="F:nickel cation binding"/>
    <property type="evidence" value="ECO:0007669"/>
    <property type="project" value="UniProtKB-UniRule"/>
</dbReference>
<keyword evidence="6 10" id="KW-0963">Cytoplasm</keyword>
<dbReference type="GO" id="GO:0009039">
    <property type="term" value="F:urease activity"/>
    <property type="evidence" value="ECO:0007669"/>
    <property type="project" value="UniProtKB-UniRule"/>
</dbReference>
<keyword evidence="4 6" id="KW-0378">Hydrolase</keyword>
<dbReference type="Proteomes" id="UP000655443">
    <property type="component" value="Unassembled WGS sequence"/>
</dbReference>
<proteinExistence type="inferred from homology"/>
<feature type="binding site" description="via carbamate group" evidence="6 8">
    <location>
        <position position="226"/>
    </location>
    <ligand>
        <name>Ni(2+)</name>
        <dbReference type="ChEBI" id="CHEBI:49786"/>
        <label>2</label>
    </ligand>
</feature>
<feature type="active site" description="Proton donor" evidence="6 9">
    <location>
        <position position="329"/>
    </location>
</feature>
<evidence type="ECO:0000256" key="9">
    <source>
        <dbReference type="PIRSR" id="PIRSR611612-52"/>
    </source>
</evidence>
<dbReference type="EMBL" id="BMVG01000055">
    <property type="protein sequence ID" value="GHE14877.1"/>
    <property type="molecule type" value="Genomic_DNA"/>
</dbReference>
<evidence type="ECO:0000256" key="2">
    <source>
        <dbReference type="ARBA" id="ARBA00022596"/>
    </source>
</evidence>
<protein>
    <recommendedName>
        <fullName evidence="6">Urease subunit alpha</fullName>
        <ecNumber evidence="6">3.5.1.5</ecNumber>
    </recommendedName>
    <alternativeName>
        <fullName evidence="6">Urea amidohydrolase subunit alpha</fullName>
    </alternativeName>
</protein>
<dbReference type="InterPro" id="IPR017951">
    <property type="entry name" value="Urease_asu_c"/>
</dbReference>
<comment type="pathway">
    <text evidence="1 6">Nitrogen metabolism; urea degradation; CO(2) and NH(3) from urea (urease route): step 1/1.</text>
</comment>
<dbReference type="RefSeq" id="WP_189959119.1">
    <property type="nucleotide sequence ID" value="NZ_BMVG01000055.1"/>
</dbReference>
<reference evidence="13" key="1">
    <citation type="journal article" date="2014" name="Int. J. Syst. Evol. Microbiol.">
        <title>Complete genome sequence of Corynebacterium casei LMG S-19264T (=DSM 44701T), isolated from a smear-ripened cheese.</title>
        <authorList>
            <consortium name="US DOE Joint Genome Institute (JGI-PGF)"/>
            <person name="Walter F."/>
            <person name="Albersmeier A."/>
            <person name="Kalinowski J."/>
            <person name="Ruckert C."/>
        </authorList>
    </citation>
    <scope>NUCLEOTIDE SEQUENCE</scope>
    <source>
        <strain evidence="13">JCM 4714</strain>
    </source>
</reference>
<dbReference type="PROSITE" id="PS51368">
    <property type="entry name" value="UREASE_3"/>
    <property type="match status" value="1"/>
</dbReference>
<dbReference type="Pfam" id="PF01979">
    <property type="entry name" value="Amidohydro_1"/>
    <property type="match status" value="1"/>
</dbReference>
<keyword evidence="2 6" id="KW-0533">Nickel</keyword>
<feature type="binding site" evidence="6 8">
    <location>
        <position position="148"/>
    </location>
    <ligand>
        <name>Ni(2+)</name>
        <dbReference type="ChEBI" id="CHEBI:49786"/>
        <label>1</label>
    </ligand>
</feature>
<dbReference type="Pfam" id="PF00449">
    <property type="entry name" value="Urease_alpha"/>
    <property type="match status" value="1"/>
</dbReference>
<dbReference type="InterPro" id="IPR029754">
    <property type="entry name" value="Urease_Ni-bd"/>
</dbReference>
<comment type="similarity">
    <text evidence="6 11">Belongs to the metallo-dependent hydrolases superfamily. Urease alpha subunit family.</text>
</comment>
<sequence length="580" mass="60796">MSRSKGREVSRAIHVDPHAYAATHGPRAGDRIRLGDCGLTIRVESDSQRYGDEFLAGFGKTARDGLHLKAAAVRETCDVVISNVVVIDAVQGIRKVSIGIREGRICSIGRAGNPDTLDGVDVVVGTGTSIVSGEGLIATAGAVDTHVHLLSPRIMEASLASGVTTIIGQEFGPVWGVGVNSPWALRHAFNAFDAWPVNIGFLGRGSSSHDAPLIEALAEGGACGFKVHEDMGAHTRALDTALRVAEEHDVQVALHSDGLNECLSVEDTLRVLEGRTIHAFHIEGCGGGHVPNVLKMAGVPNVIGSSTNPTLPFGRDAVAEHYGMIVSVHDLKPDLPGDAAMARDRIRAGTMGAEDVLHDLGAIGITSSDAQGMGRAGETVRRTFAMAGKMKAELGPLLPHDGEGGDSEGDDNARVLRYLAKLTINPAIAHGLSHEVGSIETGKLADIVLWRPEYFGAKPQLVLKSGFPAYGVVGDPGAATDTCEPLVLGPQFGSYGATAADISVAFVAQAAVDQGGDRMPTRRRRVAVRGTRGIGPADLRLNARVGAVDVDQRTGLVTLDGDPLRSTPAESVSLNRLYFL</sequence>
<feature type="binding site" description="via carbamate group" evidence="6 8">
    <location>
        <position position="226"/>
    </location>
    <ligand>
        <name>Ni(2+)</name>
        <dbReference type="ChEBI" id="CHEBI:49786"/>
        <label>1</label>
    </ligand>
</feature>
<evidence type="ECO:0000313" key="14">
    <source>
        <dbReference type="Proteomes" id="UP000655443"/>
    </source>
</evidence>
<evidence type="ECO:0000313" key="13">
    <source>
        <dbReference type="EMBL" id="GHE14877.1"/>
    </source>
</evidence>
<comment type="PTM">
    <text evidence="6">Carboxylation allows a single lysine to coordinate two nickel ions.</text>
</comment>
<dbReference type="InterPro" id="IPR006680">
    <property type="entry name" value="Amidohydro-rel"/>
</dbReference>
<comment type="cofactor">
    <cofactor evidence="6 8">
        <name>Ni cation</name>
        <dbReference type="ChEBI" id="CHEBI:25516"/>
    </cofactor>
    <text evidence="6 8">Binds 2 nickel ions per subunit.</text>
</comment>
<feature type="binding site" evidence="6 8">
    <location>
        <position position="281"/>
    </location>
    <ligand>
        <name>Ni(2+)</name>
        <dbReference type="ChEBI" id="CHEBI:49786"/>
        <label>2</label>
    </ligand>
</feature>
<dbReference type="SUPFAM" id="SSF51338">
    <property type="entry name" value="Composite domain of metallo-dependent hydrolases"/>
    <property type="match status" value="1"/>
</dbReference>
<evidence type="ECO:0000256" key="5">
    <source>
        <dbReference type="ARBA" id="ARBA00047778"/>
    </source>
</evidence>
<evidence type="ECO:0000259" key="12">
    <source>
        <dbReference type="PROSITE" id="PS51368"/>
    </source>
</evidence>
<evidence type="ECO:0000256" key="3">
    <source>
        <dbReference type="ARBA" id="ARBA00022723"/>
    </source>
</evidence>
<name>A0A919D6Q4_9ACTN</name>
<evidence type="ECO:0000256" key="10">
    <source>
        <dbReference type="PROSITE-ProRule" id="PRU00700"/>
    </source>
</evidence>
<organism evidence="13 14">
    <name type="scientific">Streptomyces alanosinicus</name>
    <dbReference type="NCBI Taxonomy" id="68171"/>
    <lineage>
        <taxon>Bacteria</taxon>
        <taxon>Bacillati</taxon>
        <taxon>Actinomycetota</taxon>
        <taxon>Actinomycetes</taxon>
        <taxon>Kitasatosporales</taxon>
        <taxon>Streptomycetaceae</taxon>
        <taxon>Streptomyces</taxon>
    </lineage>
</organism>
<keyword evidence="3 6" id="KW-0479">Metal-binding</keyword>
<reference evidence="13" key="2">
    <citation type="submission" date="2020-09" db="EMBL/GenBank/DDBJ databases">
        <authorList>
            <person name="Sun Q."/>
            <person name="Ohkuma M."/>
        </authorList>
    </citation>
    <scope>NUCLEOTIDE SEQUENCE</scope>
    <source>
        <strain evidence="13">JCM 4714</strain>
    </source>
</reference>
<dbReference type="InterPro" id="IPR005848">
    <property type="entry name" value="Urease_asu"/>
</dbReference>
<dbReference type="Gene3D" id="3.20.20.140">
    <property type="entry name" value="Metal-dependent hydrolases"/>
    <property type="match status" value="1"/>
</dbReference>
<dbReference type="InterPro" id="IPR050112">
    <property type="entry name" value="Urease_alpha_subunit"/>
</dbReference>
<feature type="binding site" evidence="6 10">
    <location>
        <position position="228"/>
    </location>
    <ligand>
        <name>substrate</name>
    </ligand>
</feature>
<dbReference type="Gene3D" id="2.30.40.10">
    <property type="entry name" value="Urease, subunit C, domain 1"/>
    <property type="match status" value="1"/>
</dbReference>
<dbReference type="SUPFAM" id="SSF51556">
    <property type="entry name" value="Metallo-dependent hydrolases"/>
    <property type="match status" value="1"/>
</dbReference>
<feature type="binding site" evidence="6 8">
    <location>
        <position position="369"/>
    </location>
    <ligand>
        <name>Ni(2+)</name>
        <dbReference type="ChEBI" id="CHEBI:49786"/>
        <label>1</label>
    </ligand>
</feature>
<accession>A0A919D6Q4</accession>
<evidence type="ECO:0000256" key="1">
    <source>
        <dbReference type="ARBA" id="ARBA00004897"/>
    </source>
</evidence>
<dbReference type="EC" id="3.5.1.5" evidence="6"/>
<dbReference type="AlphaFoldDB" id="A0A919D6Q4"/>
<evidence type="ECO:0000256" key="4">
    <source>
        <dbReference type="ARBA" id="ARBA00022801"/>
    </source>
</evidence>
<dbReference type="NCBIfam" id="NF009686">
    <property type="entry name" value="PRK13207.1"/>
    <property type="match status" value="1"/>
</dbReference>